<feature type="region of interest" description="Disordered" evidence="1">
    <location>
        <begin position="1"/>
        <end position="213"/>
    </location>
</feature>
<feature type="compositionally biased region" description="Polar residues" evidence="1">
    <location>
        <begin position="18"/>
        <end position="48"/>
    </location>
</feature>
<proteinExistence type="predicted"/>
<evidence type="ECO:0000313" key="3">
    <source>
        <dbReference type="Proteomes" id="UP000219286"/>
    </source>
</evidence>
<evidence type="ECO:0000256" key="1">
    <source>
        <dbReference type="SAM" id="MobiDB-lite"/>
    </source>
</evidence>
<keyword evidence="3" id="KW-1185">Reference proteome</keyword>
<evidence type="ECO:0000313" key="2">
    <source>
        <dbReference type="EMBL" id="OTA03651.1"/>
    </source>
</evidence>
<feature type="compositionally biased region" description="Acidic residues" evidence="1">
    <location>
        <begin position="55"/>
        <end position="76"/>
    </location>
</feature>
<protein>
    <submittedName>
        <fullName evidence="2">Uncharacterized protein</fullName>
    </submittedName>
</protein>
<gene>
    <name evidence="2" type="ORF">A9Z42_0041290</name>
</gene>
<dbReference type="EMBL" id="LFMI01000426">
    <property type="protein sequence ID" value="OTA03651.1"/>
    <property type="molecule type" value="Genomic_DNA"/>
</dbReference>
<name>A0A2H2ZUD9_TRIPA</name>
<accession>A0A2H2ZUD9</accession>
<organism evidence="2 3">
    <name type="scientific">Trichoderma parareesei</name>
    <name type="common">Filamentous fungus</name>
    <dbReference type="NCBI Taxonomy" id="858221"/>
    <lineage>
        <taxon>Eukaryota</taxon>
        <taxon>Fungi</taxon>
        <taxon>Dikarya</taxon>
        <taxon>Ascomycota</taxon>
        <taxon>Pezizomycotina</taxon>
        <taxon>Sordariomycetes</taxon>
        <taxon>Hypocreomycetidae</taxon>
        <taxon>Hypocreales</taxon>
        <taxon>Hypocreaceae</taxon>
        <taxon>Trichoderma</taxon>
    </lineage>
</organism>
<comment type="caution">
    <text evidence="2">The sequence shown here is derived from an EMBL/GenBank/DDBJ whole genome shotgun (WGS) entry which is preliminary data.</text>
</comment>
<feature type="compositionally biased region" description="Low complexity" evidence="1">
    <location>
        <begin position="183"/>
        <end position="198"/>
    </location>
</feature>
<feature type="compositionally biased region" description="Basic and acidic residues" evidence="1">
    <location>
        <begin position="117"/>
        <end position="129"/>
    </location>
</feature>
<reference evidence="2 3" key="1">
    <citation type="journal article" date="2015" name="Genome Announc.">
        <title>Genome sequence and annotation of Trichoderma parareesei, the ancestor of the cellulase producer Trichoderma reesei.</title>
        <authorList>
            <person name="Yang D."/>
            <person name="Pomraning K."/>
            <person name="Kopchinskiy A."/>
            <person name="Karimi Aghcheh R."/>
            <person name="Atanasova L."/>
            <person name="Chenthamara K."/>
            <person name="Baker S.E."/>
            <person name="Zhang R."/>
            <person name="Shen Q."/>
            <person name="Freitag M."/>
            <person name="Kubicek C.P."/>
            <person name="Druzhinina I.S."/>
        </authorList>
    </citation>
    <scope>NUCLEOTIDE SEQUENCE [LARGE SCALE GENOMIC DNA]</scope>
    <source>
        <strain evidence="2 3">CBS 125925</strain>
    </source>
</reference>
<dbReference type="Proteomes" id="UP000219286">
    <property type="component" value="Unassembled WGS sequence"/>
</dbReference>
<sequence length="355" mass="38664">MNPFPSTPTPRRFLLPGRSTQSSSSQTPGAPPRFQSTPRFGSSSAAKSTQRRELDIEEYEDDDDEEEEEEEEEEVVYESSLSGDQGGPLVGGSRRRVLEIESDAGVTSQEEGFPGGEDGRTRAPLRFDIEESFDTEMGREAKRRKMSISPSPLLGSPDAGDAEEATLGHLNDEADADIEDGASVMSTNSSSSSSSESSPITMRGNSKAPRQPVFQQAPRFKPLDAEDTLSGGLPAAFSPQRRGARYVSGGMASQLQGWLSEVRMWDESSDKAESVLKLHVERIRPGRRMYLVEGRVASEETSKRWILAGEGRLMGLGRRAEVKEGSVVAVGQPVWDVEVEGGVWNVACEWSVEGC</sequence>
<dbReference type="AlphaFoldDB" id="A0A2H2ZUD9"/>
<dbReference type="OrthoDB" id="5389296at2759"/>